<dbReference type="EMBL" id="KZ613954">
    <property type="protein sequence ID" value="PMD34477.1"/>
    <property type="molecule type" value="Genomic_DNA"/>
</dbReference>
<dbReference type="OrthoDB" id="648861at2759"/>
<organism evidence="5 6">
    <name type="scientific">Hyaloscypha variabilis (strain UAMH 11265 / GT02V1 / F)</name>
    <name type="common">Meliniomyces variabilis</name>
    <dbReference type="NCBI Taxonomy" id="1149755"/>
    <lineage>
        <taxon>Eukaryota</taxon>
        <taxon>Fungi</taxon>
        <taxon>Dikarya</taxon>
        <taxon>Ascomycota</taxon>
        <taxon>Pezizomycotina</taxon>
        <taxon>Leotiomycetes</taxon>
        <taxon>Helotiales</taxon>
        <taxon>Hyaloscyphaceae</taxon>
        <taxon>Hyaloscypha</taxon>
        <taxon>Hyaloscypha variabilis</taxon>
    </lineage>
</organism>
<feature type="compositionally biased region" description="Polar residues" evidence="3">
    <location>
        <begin position="527"/>
        <end position="564"/>
    </location>
</feature>
<evidence type="ECO:0000256" key="3">
    <source>
        <dbReference type="SAM" id="MobiDB-lite"/>
    </source>
</evidence>
<dbReference type="AlphaFoldDB" id="A0A2J6R7I8"/>
<evidence type="ECO:0000259" key="4">
    <source>
        <dbReference type="PROSITE" id="PS50048"/>
    </source>
</evidence>
<protein>
    <recommendedName>
        <fullName evidence="4">Zn(2)-C6 fungal-type domain-containing protein</fullName>
    </recommendedName>
</protein>
<dbReference type="STRING" id="1149755.A0A2J6R7I8"/>
<dbReference type="InterPro" id="IPR001138">
    <property type="entry name" value="Zn2Cys6_DnaBD"/>
</dbReference>
<sequence>MRGKSSSRLLLGPHVRVYPTPEATDPMMDTEMSTSRASSHSERPRQGRSAPRSRNGCLTCKQRRVRCDEHRPVCGHCARLDLECNFRKHPIRGQKSSALDLANTQNHQQSIHNDCHISFEAVAVREHSLLSDVDFGLERGRAREERNELATSREQPPPPGQTIAANGVLRATFLTSFPLPSPAPTNNFLNLDLERASRAPFRQPYEQFYGWQTHNPVEDNYNYSLDRTFDPPNGQDSLGTFTFSDIQSTITNWSQGFNSDPGLEQGRDGNGINPTAGNTEWPIPIDNLLEANVRQGPSRSEEARSRVEAKGIDFSPGSDYMNSERSQFLLNYFSKITQPPASILITGVRKWRRLQGHFIKMSRQHRVVASSLFAIIELLAKDDQAVNRADTIDNLNSMGPALKLHEAARKEVEMIMSKEWQKTPTARDALLSSIFLLAWFEVVRDQVHDQKLFPGELAEHVITSSGHWNRYSRQLLQWFNTLDSKASHLGGQHLLSQKALQVVSEHHTQINAEDSSDETHSDDERTNGSVFTPQDQSTSPATTTVNETSPQDSTVSPFVPTANNDLKTPRQMKTVLLNTILQPALDWYQSTQKYCRHISSHDRHHRSRFTVKDEYEVVIACKQLELSLLHLWRRRPQIIRLSSSQLRDIVCADVAARLEAIFSLYMASFWILFVYLHRVVWWHLPHSETTAHALEETWVHLQRSFGEVVEGENERKIVHPALLWPLFMFGSECEDQTRRDWAVEQLMALGNASAVVSYDEEGESLAPFRLSLGATRNAKRAAVLLQELIRRQTERRGRVDDKELSMELFGCHFSII</sequence>
<dbReference type="SMART" id="SM00066">
    <property type="entry name" value="GAL4"/>
    <property type="match status" value="1"/>
</dbReference>
<dbReference type="PANTHER" id="PTHR37534">
    <property type="entry name" value="TRANSCRIPTIONAL ACTIVATOR PROTEIN UGA3"/>
    <property type="match status" value="1"/>
</dbReference>
<proteinExistence type="predicted"/>
<gene>
    <name evidence="5" type="ORF">L207DRAFT_517612</name>
</gene>
<evidence type="ECO:0000256" key="1">
    <source>
        <dbReference type="ARBA" id="ARBA00004123"/>
    </source>
</evidence>
<dbReference type="PANTHER" id="PTHR37534:SF46">
    <property type="entry name" value="ZN(II)2CYS6 TRANSCRIPTION FACTOR (EUROFUNG)"/>
    <property type="match status" value="1"/>
</dbReference>
<dbReference type="GO" id="GO:0000981">
    <property type="term" value="F:DNA-binding transcription factor activity, RNA polymerase II-specific"/>
    <property type="evidence" value="ECO:0007669"/>
    <property type="project" value="InterPro"/>
</dbReference>
<dbReference type="Pfam" id="PF00172">
    <property type="entry name" value="Zn_clus"/>
    <property type="match status" value="1"/>
</dbReference>
<comment type="subcellular location">
    <subcellularLocation>
        <location evidence="1">Nucleus</location>
    </subcellularLocation>
</comment>
<dbReference type="PROSITE" id="PS00463">
    <property type="entry name" value="ZN2_CY6_FUNGAL_1"/>
    <property type="match status" value="1"/>
</dbReference>
<dbReference type="Pfam" id="PF11951">
    <property type="entry name" value="Fungal_trans_2"/>
    <property type="match status" value="1"/>
</dbReference>
<feature type="domain" description="Zn(2)-C6 fungal-type" evidence="4">
    <location>
        <begin position="56"/>
        <end position="86"/>
    </location>
</feature>
<keyword evidence="6" id="KW-1185">Reference proteome</keyword>
<evidence type="ECO:0000313" key="5">
    <source>
        <dbReference type="EMBL" id="PMD34477.1"/>
    </source>
</evidence>
<reference evidence="5 6" key="1">
    <citation type="submission" date="2016-04" db="EMBL/GenBank/DDBJ databases">
        <title>A degradative enzymes factory behind the ericoid mycorrhizal symbiosis.</title>
        <authorList>
            <consortium name="DOE Joint Genome Institute"/>
            <person name="Martino E."/>
            <person name="Morin E."/>
            <person name="Grelet G."/>
            <person name="Kuo A."/>
            <person name="Kohler A."/>
            <person name="Daghino S."/>
            <person name="Barry K."/>
            <person name="Choi C."/>
            <person name="Cichocki N."/>
            <person name="Clum A."/>
            <person name="Copeland A."/>
            <person name="Hainaut M."/>
            <person name="Haridas S."/>
            <person name="Labutti K."/>
            <person name="Lindquist E."/>
            <person name="Lipzen A."/>
            <person name="Khouja H.-R."/>
            <person name="Murat C."/>
            <person name="Ohm R."/>
            <person name="Olson A."/>
            <person name="Spatafora J."/>
            <person name="Veneault-Fourrey C."/>
            <person name="Henrissat B."/>
            <person name="Grigoriev I."/>
            <person name="Martin F."/>
            <person name="Perotto S."/>
        </authorList>
    </citation>
    <scope>NUCLEOTIDE SEQUENCE [LARGE SCALE GENOMIC DNA]</scope>
    <source>
        <strain evidence="5 6">F</strain>
    </source>
</reference>
<dbReference type="PROSITE" id="PS50048">
    <property type="entry name" value="ZN2_CY6_FUNGAL_2"/>
    <property type="match status" value="1"/>
</dbReference>
<dbReference type="CDD" id="cd00067">
    <property type="entry name" value="GAL4"/>
    <property type="match status" value="1"/>
</dbReference>
<dbReference type="InterPro" id="IPR036864">
    <property type="entry name" value="Zn2-C6_fun-type_DNA-bd_sf"/>
</dbReference>
<dbReference type="Gene3D" id="4.10.240.10">
    <property type="entry name" value="Zn(2)-C6 fungal-type DNA-binding domain"/>
    <property type="match status" value="1"/>
</dbReference>
<evidence type="ECO:0000313" key="6">
    <source>
        <dbReference type="Proteomes" id="UP000235786"/>
    </source>
</evidence>
<feature type="compositionally biased region" description="Basic and acidic residues" evidence="3">
    <location>
        <begin position="517"/>
        <end position="526"/>
    </location>
</feature>
<name>A0A2J6R7I8_HYAVF</name>
<feature type="region of interest" description="Disordered" evidence="3">
    <location>
        <begin position="505"/>
        <end position="564"/>
    </location>
</feature>
<feature type="region of interest" description="Disordered" evidence="3">
    <location>
        <begin position="1"/>
        <end position="55"/>
    </location>
</feature>
<evidence type="ECO:0000256" key="2">
    <source>
        <dbReference type="ARBA" id="ARBA00023242"/>
    </source>
</evidence>
<dbReference type="InterPro" id="IPR021858">
    <property type="entry name" value="Fun_TF"/>
</dbReference>
<dbReference type="GO" id="GO:0005634">
    <property type="term" value="C:nucleus"/>
    <property type="evidence" value="ECO:0007669"/>
    <property type="project" value="UniProtKB-SubCell"/>
</dbReference>
<keyword evidence="2" id="KW-0539">Nucleus</keyword>
<dbReference type="Proteomes" id="UP000235786">
    <property type="component" value="Unassembled WGS sequence"/>
</dbReference>
<dbReference type="SUPFAM" id="SSF57701">
    <property type="entry name" value="Zn2/Cys6 DNA-binding domain"/>
    <property type="match status" value="1"/>
</dbReference>
<dbReference type="GO" id="GO:0008270">
    <property type="term" value="F:zinc ion binding"/>
    <property type="evidence" value="ECO:0007669"/>
    <property type="project" value="InterPro"/>
</dbReference>
<accession>A0A2J6R7I8</accession>